<dbReference type="EMBL" id="PQFF01000344">
    <property type="protein sequence ID" value="RHZ57737.1"/>
    <property type="molecule type" value="Genomic_DNA"/>
</dbReference>
<evidence type="ECO:0000313" key="9">
    <source>
        <dbReference type="EMBL" id="RHZ57737.1"/>
    </source>
</evidence>
<dbReference type="GO" id="GO:0051260">
    <property type="term" value="P:protein homooligomerization"/>
    <property type="evidence" value="ECO:0007669"/>
    <property type="project" value="InterPro"/>
</dbReference>
<name>A0A397H417_9GLOM</name>
<dbReference type="Gene3D" id="3.30.710.10">
    <property type="entry name" value="Potassium Channel Kv1.1, Chain A"/>
    <property type="match status" value="1"/>
</dbReference>
<dbReference type="GO" id="GO:0005250">
    <property type="term" value="F:A-type (transient outward) potassium channel activity"/>
    <property type="evidence" value="ECO:0007669"/>
    <property type="project" value="TreeGrafter"/>
</dbReference>
<dbReference type="InterPro" id="IPR011333">
    <property type="entry name" value="SKP1/BTB/POZ_sf"/>
</dbReference>
<dbReference type="InterPro" id="IPR003131">
    <property type="entry name" value="T1-type_BTB"/>
</dbReference>
<evidence type="ECO:0000256" key="7">
    <source>
        <dbReference type="ARBA" id="ARBA00023303"/>
    </source>
</evidence>
<reference evidence="9 10" key="1">
    <citation type="submission" date="2018-08" db="EMBL/GenBank/DDBJ databases">
        <title>Genome and evolution of the arbuscular mycorrhizal fungus Diversispora epigaea (formerly Glomus versiforme) and its bacterial endosymbionts.</title>
        <authorList>
            <person name="Sun X."/>
            <person name="Fei Z."/>
            <person name="Harrison M."/>
        </authorList>
    </citation>
    <scope>NUCLEOTIDE SEQUENCE [LARGE SCALE GENOMIC DNA]</scope>
    <source>
        <strain evidence="9 10">IT104</strain>
    </source>
</reference>
<dbReference type="Pfam" id="PF02214">
    <property type="entry name" value="BTB_2"/>
    <property type="match status" value="1"/>
</dbReference>
<keyword evidence="5" id="KW-0406">Ion transport</keyword>
<feature type="domain" description="BTB" evidence="8">
    <location>
        <begin position="12"/>
        <end position="117"/>
    </location>
</feature>
<dbReference type="InterPro" id="IPR000210">
    <property type="entry name" value="BTB/POZ_dom"/>
</dbReference>
<dbReference type="OrthoDB" id="10025005at2759"/>
<dbReference type="Proteomes" id="UP000266861">
    <property type="component" value="Unassembled WGS sequence"/>
</dbReference>
<keyword evidence="3" id="KW-0812">Transmembrane</keyword>
<accession>A0A397H417</accession>
<dbReference type="AlphaFoldDB" id="A0A397H417"/>
<evidence type="ECO:0000256" key="1">
    <source>
        <dbReference type="ARBA" id="ARBA00004141"/>
    </source>
</evidence>
<gene>
    <name evidence="9" type="ORF">Glove_384g29</name>
</gene>
<dbReference type="SMART" id="SM00225">
    <property type="entry name" value="BTB"/>
    <property type="match status" value="1"/>
</dbReference>
<comment type="subcellular location">
    <subcellularLocation>
        <location evidence="1">Membrane</location>
        <topology evidence="1">Multi-pass membrane protein</topology>
    </subcellularLocation>
</comment>
<dbReference type="PANTHER" id="PTHR11537:SF105">
    <property type="entry name" value="POTASSIUM VOLTAGE-GATED CHANNEL PROTEIN SHAL"/>
    <property type="match status" value="1"/>
</dbReference>
<dbReference type="GO" id="GO:0001508">
    <property type="term" value="P:action potential"/>
    <property type="evidence" value="ECO:0007669"/>
    <property type="project" value="TreeGrafter"/>
</dbReference>
<evidence type="ECO:0000256" key="5">
    <source>
        <dbReference type="ARBA" id="ARBA00023065"/>
    </source>
</evidence>
<organism evidence="9 10">
    <name type="scientific">Diversispora epigaea</name>
    <dbReference type="NCBI Taxonomy" id="1348612"/>
    <lineage>
        <taxon>Eukaryota</taxon>
        <taxon>Fungi</taxon>
        <taxon>Fungi incertae sedis</taxon>
        <taxon>Mucoromycota</taxon>
        <taxon>Glomeromycotina</taxon>
        <taxon>Glomeromycetes</taxon>
        <taxon>Diversisporales</taxon>
        <taxon>Diversisporaceae</taxon>
        <taxon>Diversispora</taxon>
    </lineage>
</organism>
<keyword evidence="10" id="KW-1185">Reference proteome</keyword>
<keyword evidence="2" id="KW-0813">Transport</keyword>
<comment type="caution">
    <text evidence="9">The sequence shown here is derived from an EMBL/GenBank/DDBJ whole genome shotgun (WGS) entry which is preliminary data.</text>
</comment>
<keyword evidence="6" id="KW-0472">Membrane</keyword>
<keyword evidence="4" id="KW-1133">Transmembrane helix</keyword>
<dbReference type="InterPro" id="IPR028325">
    <property type="entry name" value="VG_K_chnl"/>
</dbReference>
<evidence type="ECO:0000256" key="3">
    <source>
        <dbReference type="ARBA" id="ARBA00022692"/>
    </source>
</evidence>
<proteinExistence type="predicted"/>
<evidence type="ECO:0000256" key="2">
    <source>
        <dbReference type="ARBA" id="ARBA00022448"/>
    </source>
</evidence>
<dbReference type="STRING" id="1348612.A0A397H417"/>
<dbReference type="SUPFAM" id="SSF54695">
    <property type="entry name" value="POZ domain"/>
    <property type="match status" value="1"/>
</dbReference>
<protein>
    <recommendedName>
        <fullName evidence="8">BTB domain-containing protein</fullName>
    </recommendedName>
</protein>
<evidence type="ECO:0000259" key="8">
    <source>
        <dbReference type="SMART" id="SM00225"/>
    </source>
</evidence>
<dbReference type="PANTHER" id="PTHR11537">
    <property type="entry name" value="VOLTAGE-GATED POTASSIUM CHANNEL"/>
    <property type="match status" value="1"/>
</dbReference>
<dbReference type="GO" id="GO:0008076">
    <property type="term" value="C:voltage-gated potassium channel complex"/>
    <property type="evidence" value="ECO:0007669"/>
    <property type="project" value="InterPro"/>
</dbReference>
<keyword evidence="7" id="KW-0407">Ion channel</keyword>
<evidence type="ECO:0000256" key="6">
    <source>
        <dbReference type="ARBA" id="ARBA00023136"/>
    </source>
</evidence>
<evidence type="ECO:0000256" key="4">
    <source>
        <dbReference type="ARBA" id="ARBA00022989"/>
    </source>
</evidence>
<sequence>MNEMNDKQIHDERIILNVGGIKYETFSSTLKTYPDTLLGTMFHERNNKLLQPTNNNEYFFDRDSQVFRYIMQYYRTGKIIFPNDNSIITHQELLDEMDFFQIPLPLPLPTINSSLPTISQYSEIVDRFVQAIKFSIIETSWNFHETINITFYATPLHHETLPTDKMMYVSPFIEKIHERLKQYESSGYKILELFSMEIKNYLEIVMPNYTLNIQSSYHKHYYHPNYTGGSRCSHAQSLIINCVDNLKNLKYEILEKSCLNID</sequence>
<evidence type="ECO:0000313" key="10">
    <source>
        <dbReference type="Proteomes" id="UP000266861"/>
    </source>
</evidence>